<evidence type="ECO:0000259" key="1">
    <source>
        <dbReference type="Pfam" id="PF20149"/>
    </source>
</evidence>
<name>A0A166CQC1_9AGAM</name>
<keyword evidence="3" id="KW-1185">Reference proteome</keyword>
<dbReference type="OrthoDB" id="3268768at2759"/>
<dbReference type="InterPro" id="IPR045341">
    <property type="entry name" value="DUF6532"/>
</dbReference>
<accession>A0A166CQC1</accession>
<dbReference type="Pfam" id="PF20149">
    <property type="entry name" value="DUF6532"/>
    <property type="match status" value="1"/>
</dbReference>
<dbReference type="AlphaFoldDB" id="A0A166CQC1"/>
<evidence type="ECO:0000313" key="3">
    <source>
        <dbReference type="Proteomes" id="UP000076532"/>
    </source>
</evidence>
<dbReference type="EMBL" id="KV417626">
    <property type="protein sequence ID" value="KZP13899.1"/>
    <property type="molecule type" value="Genomic_DNA"/>
</dbReference>
<dbReference type="Proteomes" id="UP000076532">
    <property type="component" value="Unassembled WGS sequence"/>
</dbReference>
<organism evidence="2 3">
    <name type="scientific">Athelia psychrophila</name>
    <dbReference type="NCBI Taxonomy" id="1759441"/>
    <lineage>
        <taxon>Eukaryota</taxon>
        <taxon>Fungi</taxon>
        <taxon>Dikarya</taxon>
        <taxon>Basidiomycota</taxon>
        <taxon>Agaricomycotina</taxon>
        <taxon>Agaricomycetes</taxon>
        <taxon>Agaricomycetidae</taxon>
        <taxon>Atheliales</taxon>
        <taxon>Atheliaceae</taxon>
        <taxon>Athelia</taxon>
    </lineage>
</organism>
<protein>
    <recommendedName>
        <fullName evidence="1">DUF6532 domain-containing protein</fullName>
    </recommendedName>
</protein>
<sequence length="335" mass="37585">MDNIRQGFRFVVLSHFIIQSYRQEFPTSASLHLHLYATSPSVRLGSSTPYLYLLASPILRLLVLHGLRQLLDVVLLALLINYEVGGLAFPEADEQTQAARAFFNEACEDTGCNYQVTDRITGIIKARGSRIRGVVKSMVRLMITQSYGFNPNPSGDVGKGRNKRQADRYLEDDRFHCLYPDDREFCFEHPLIFDIFEHIFFSNKKLSIGVAFADHFNPLPLPTMALIVAAIAFCLRAYQADGVIGNQQFSEATVQPLYDSYLVGLEEWSAIEPVVTEKIRRKQFKKALCGAGASVQKVTGMSKEAKLRARANLVGREVDTASESEGEHRAQSEEL</sequence>
<feature type="domain" description="DUF6532" evidence="1">
    <location>
        <begin position="88"/>
        <end position="268"/>
    </location>
</feature>
<proteinExistence type="predicted"/>
<evidence type="ECO:0000313" key="2">
    <source>
        <dbReference type="EMBL" id="KZP13899.1"/>
    </source>
</evidence>
<gene>
    <name evidence="2" type="ORF">FIBSPDRAFT_897067</name>
</gene>
<reference evidence="2 3" key="1">
    <citation type="journal article" date="2016" name="Mol. Biol. Evol.">
        <title>Comparative Genomics of Early-Diverging Mushroom-Forming Fungi Provides Insights into the Origins of Lignocellulose Decay Capabilities.</title>
        <authorList>
            <person name="Nagy L.G."/>
            <person name="Riley R."/>
            <person name="Tritt A."/>
            <person name="Adam C."/>
            <person name="Daum C."/>
            <person name="Floudas D."/>
            <person name="Sun H."/>
            <person name="Yadav J.S."/>
            <person name="Pangilinan J."/>
            <person name="Larsson K.H."/>
            <person name="Matsuura K."/>
            <person name="Barry K."/>
            <person name="Labutti K."/>
            <person name="Kuo R."/>
            <person name="Ohm R.A."/>
            <person name="Bhattacharya S.S."/>
            <person name="Shirouzu T."/>
            <person name="Yoshinaga Y."/>
            <person name="Martin F.M."/>
            <person name="Grigoriev I.V."/>
            <person name="Hibbett D.S."/>
        </authorList>
    </citation>
    <scope>NUCLEOTIDE SEQUENCE [LARGE SCALE GENOMIC DNA]</scope>
    <source>
        <strain evidence="2 3">CBS 109695</strain>
    </source>
</reference>